<dbReference type="EC" id="2.7.13.3" evidence="3"/>
<feature type="domain" description="Response regulatory" evidence="13">
    <location>
        <begin position="1155"/>
        <end position="1276"/>
    </location>
</feature>
<evidence type="ECO:0000256" key="3">
    <source>
        <dbReference type="ARBA" id="ARBA00012438"/>
    </source>
</evidence>
<evidence type="ECO:0000256" key="1">
    <source>
        <dbReference type="ARBA" id="ARBA00000085"/>
    </source>
</evidence>
<name>A0A8J6MD62_9FIRM</name>
<dbReference type="PROSITE" id="PS50113">
    <property type="entry name" value="PAC"/>
    <property type="match status" value="2"/>
</dbReference>
<dbReference type="Pfam" id="PF00072">
    <property type="entry name" value="Response_reg"/>
    <property type="match status" value="1"/>
</dbReference>
<dbReference type="Pfam" id="PF02518">
    <property type="entry name" value="HATPase_c"/>
    <property type="match status" value="1"/>
</dbReference>
<feature type="modified residue" description="4-aspartylphosphate" evidence="10">
    <location>
        <position position="1207"/>
    </location>
</feature>
<evidence type="ECO:0000256" key="8">
    <source>
        <dbReference type="ARBA" id="ARBA00024867"/>
    </source>
</evidence>
<dbReference type="InterPro" id="IPR043128">
    <property type="entry name" value="Rev_trsase/Diguanyl_cyclase"/>
</dbReference>
<keyword evidence="6" id="KW-0418">Kinase</keyword>
<dbReference type="InterPro" id="IPR003661">
    <property type="entry name" value="HisK_dim/P_dom"/>
</dbReference>
<dbReference type="Pfam" id="PF13474">
    <property type="entry name" value="SnoaL_3"/>
    <property type="match status" value="1"/>
</dbReference>
<dbReference type="Gene3D" id="1.10.287.130">
    <property type="match status" value="1"/>
</dbReference>
<evidence type="ECO:0000259" key="15">
    <source>
        <dbReference type="PROSITE" id="PS50113"/>
    </source>
</evidence>
<comment type="similarity">
    <text evidence="2">In the N-terminal section; belongs to the phytochrome family.</text>
</comment>
<organism evidence="17 18">
    <name type="scientific">Lawsonibacter faecis</name>
    <dbReference type="NCBI Taxonomy" id="2763052"/>
    <lineage>
        <taxon>Bacteria</taxon>
        <taxon>Bacillati</taxon>
        <taxon>Bacillota</taxon>
        <taxon>Clostridia</taxon>
        <taxon>Eubacteriales</taxon>
        <taxon>Oscillospiraceae</taxon>
        <taxon>Lawsonibacter</taxon>
    </lineage>
</organism>
<keyword evidence="18" id="KW-1185">Reference proteome</keyword>
<dbReference type="InterPro" id="IPR029787">
    <property type="entry name" value="Nucleotide_cyclase"/>
</dbReference>
<dbReference type="SUPFAM" id="SSF55874">
    <property type="entry name" value="ATPase domain of HSP90 chaperone/DNA topoisomerase II/histidine kinase"/>
    <property type="match status" value="1"/>
</dbReference>
<dbReference type="SUPFAM" id="SSF52172">
    <property type="entry name" value="CheY-like"/>
    <property type="match status" value="1"/>
</dbReference>
<gene>
    <name evidence="17" type="ORF">H8S62_09325</name>
</gene>
<dbReference type="InterPro" id="IPR001610">
    <property type="entry name" value="PAC"/>
</dbReference>
<dbReference type="InterPro" id="IPR000160">
    <property type="entry name" value="GGDEF_dom"/>
</dbReference>
<dbReference type="CDD" id="cd16922">
    <property type="entry name" value="HATPase_EvgS-ArcB-TorS-like"/>
    <property type="match status" value="1"/>
</dbReference>
<dbReference type="PROSITE" id="PS50112">
    <property type="entry name" value="PAS"/>
    <property type="match status" value="1"/>
</dbReference>
<dbReference type="Pfam" id="PF08447">
    <property type="entry name" value="PAS_3"/>
    <property type="match status" value="2"/>
</dbReference>
<dbReference type="InterPro" id="IPR000014">
    <property type="entry name" value="PAS"/>
</dbReference>
<keyword evidence="7" id="KW-0902">Two-component regulatory system</keyword>
<dbReference type="Gene3D" id="3.30.450.20">
    <property type="entry name" value="PAS domain"/>
    <property type="match status" value="3"/>
</dbReference>
<evidence type="ECO:0000256" key="7">
    <source>
        <dbReference type="ARBA" id="ARBA00023012"/>
    </source>
</evidence>
<dbReference type="InterPro" id="IPR005467">
    <property type="entry name" value="His_kinase_dom"/>
</dbReference>
<evidence type="ECO:0000259" key="16">
    <source>
        <dbReference type="PROSITE" id="PS50887"/>
    </source>
</evidence>
<dbReference type="InterPro" id="IPR011006">
    <property type="entry name" value="CheY-like_superfamily"/>
</dbReference>
<dbReference type="InterPro" id="IPR036890">
    <property type="entry name" value="HATPase_C_sf"/>
</dbReference>
<evidence type="ECO:0000256" key="10">
    <source>
        <dbReference type="PROSITE-ProRule" id="PRU00169"/>
    </source>
</evidence>
<dbReference type="Gene3D" id="3.40.50.2300">
    <property type="match status" value="1"/>
</dbReference>
<accession>A0A8J6MD62</accession>
<dbReference type="NCBIfam" id="TIGR00229">
    <property type="entry name" value="sensory_box"/>
    <property type="match status" value="2"/>
</dbReference>
<dbReference type="InterPro" id="IPR000700">
    <property type="entry name" value="PAS-assoc_C"/>
</dbReference>
<dbReference type="SMART" id="SM00448">
    <property type="entry name" value="REC"/>
    <property type="match status" value="1"/>
</dbReference>
<dbReference type="InterPro" id="IPR003594">
    <property type="entry name" value="HATPase_dom"/>
</dbReference>
<dbReference type="NCBIfam" id="TIGR00254">
    <property type="entry name" value="GGDEF"/>
    <property type="match status" value="1"/>
</dbReference>
<dbReference type="RefSeq" id="WP_186919104.1">
    <property type="nucleotide sequence ID" value="NZ_JACOPQ010000006.1"/>
</dbReference>
<evidence type="ECO:0000313" key="18">
    <source>
        <dbReference type="Proteomes" id="UP000607645"/>
    </source>
</evidence>
<evidence type="ECO:0000256" key="5">
    <source>
        <dbReference type="ARBA" id="ARBA00022553"/>
    </source>
</evidence>
<dbReference type="Gene3D" id="3.10.450.50">
    <property type="match status" value="1"/>
</dbReference>
<dbReference type="PROSITE" id="PS50887">
    <property type="entry name" value="GGDEF"/>
    <property type="match status" value="1"/>
</dbReference>
<dbReference type="SUPFAM" id="SSF55785">
    <property type="entry name" value="PYP-like sensor domain (PAS domain)"/>
    <property type="match status" value="3"/>
</dbReference>
<evidence type="ECO:0000256" key="4">
    <source>
        <dbReference type="ARBA" id="ARBA00018672"/>
    </source>
</evidence>
<dbReference type="Gene3D" id="3.30.70.270">
    <property type="match status" value="1"/>
</dbReference>
<feature type="domain" description="PAC" evidence="15">
    <location>
        <begin position="231"/>
        <end position="282"/>
    </location>
</feature>
<dbReference type="SMART" id="SM00388">
    <property type="entry name" value="HisKA"/>
    <property type="match status" value="1"/>
</dbReference>
<evidence type="ECO:0000259" key="12">
    <source>
        <dbReference type="PROSITE" id="PS50109"/>
    </source>
</evidence>
<dbReference type="InterPro" id="IPR013655">
    <property type="entry name" value="PAS_fold_3"/>
</dbReference>
<dbReference type="SUPFAM" id="SSF47384">
    <property type="entry name" value="Homodimeric domain of signal transducing histidine kinase"/>
    <property type="match status" value="1"/>
</dbReference>
<feature type="domain" description="GGDEF" evidence="16">
    <location>
        <begin position="584"/>
        <end position="715"/>
    </location>
</feature>
<dbReference type="Gene3D" id="3.30.565.10">
    <property type="entry name" value="Histidine kinase-like ATPase, C-terminal domain"/>
    <property type="match status" value="1"/>
</dbReference>
<dbReference type="Proteomes" id="UP000607645">
    <property type="component" value="Unassembled WGS sequence"/>
</dbReference>
<feature type="coiled-coil region" evidence="11">
    <location>
        <begin position="267"/>
        <end position="297"/>
    </location>
</feature>
<dbReference type="PANTHER" id="PTHR45339:SF1">
    <property type="entry name" value="HYBRID SIGNAL TRANSDUCTION HISTIDINE KINASE J"/>
    <property type="match status" value="1"/>
</dbReference>
<dbReference type="InterPro" id="IPR036097">
    <property type="entry name" value="HisK_dim/P_sf"/>
</dbReference>
<dbReference type="InterPro" id="IPR035965">
    <property type="entry name" value="PAS-like_dom_sf"/>
</dbReference>
<evidence type="ECO:0000259" key="13">
    <source>
        <dbReference type="PROSITE" id="PS50110"/>
    </source>
</evidence>
<dbReference type="InterPro" id="IPR037401">
    <property type="entry name" value="SnoaL-like"/>
</dbReference>
<dbReference type="CDD" id="cd00082">
    <property type="entry name" value="HisKA"/>
    <property type="match status" value="1"/>
</dbReference>
<dbReference type="InterPro" id="IPR001789">
    <property type="entry name" value="Sig_transdc_resp-reg_receiver"/>
</dbReference>
<dbReference type="InterPro" id="IPR004358">
    <property type="entry name" value="Sig_transdc_His_kin-like_C"/>
</dbReference>
<dbReference type="PRINTS" id="PR00344">
    <property type="entry name" value="BCTRLSENSOR"/>
</dbReference>
<keyword evidence="5 10" id="KW-0597">Phosphoprotein</keyword>
<dbReference type="SUPFAM" id="SSF54427">
    <property type="entry name" value="NTF2-like"/>
    <property type="match status" value="1"/>
</dbReference>
<dbReference type="EMBL" id="JACOPQ010000006">
    <property type="protein sequence ID" value="MBC5737209.1"/>
    <property type="molecule type" value="Genomic_DNA"/>
</dbReference>
<dbReference type="CDD" id="cd01949">
    <property type="entry name" value="GGDEF"/>
    <property type="match status" value="1"/>
</dbReference>
<evidence type="ECO:0000256" key="9">
    <source>
        <dbReference type="ARBA" id="ARBA00074306"/>
    </source>
</evidence>
<dbReference type="PROSITE" id="PS50109">
    <property type="entry name" value="HIS_KIN"/>
    <property type="match status" value="1"/>
</dbReference>
<feature type="domain" description="PAC" evidence="15">
    <location>
        <begin position="369"/>
        <end position="420"/>
    </location>
</feature>
<reference evidence="17" key="1">
    <citation type="submission" date="2020-08" db="EMBL/GenBank/DDBJ databases">
        <title>Genome public.</title>
        <authorList>
            <person name="Liu C."/>
            <person name="Sun Q."/>
        </authorList>
    </citation>
    <scope>NUCLEOTIDE SEQUENCE</scope>
    <source>
        <strain evidence="17">NSJ-52</strain>
    </source>
</reference>
<comment type="catalytic activity">
    <reaction evidence="1">
        <text>ATP + protein L-histidine = ADP + protein N-phospho-L-histidine.</text>
        <dbReference type="EC" id="2.7.13.3"/>
    </reaction>
</comment>
<sequence>MIRSGEATGAVRAFFDAYLVRRDLKDTLGHLTEDVQWVGTGKSEMVSGRAQAERALREEFAQAPEPCRIEYESIEESAFTDRCAAVLLTAWVYPGEGAEALIWFRVSAVCTVGEDGVCRIASIHASTPDSEQEEGEFFPSNTVGRTELERQLGAKALDILGRSIPGGMMGGYLEPDFPLYYVNDFMLSYLGYTYEEFVAAIDGKVINCMHPDDRARVDALVEAAFAQDLDYEVQYRIRKKDGSYIWVNDIGKKGVSVDGRAVCISVVRDITAEMEAKRQLERQAEEQRMQAAQYNSLFQTVLCGIVQYRLSDGGVVFRKANQEAIRIFGYTSEEFWAKDDWDLGALIAEEDRGRILAEAGALRKPGDKGSYEYRLLRKDGTPCWIIGSAEVIQDAEWGQLIQSVYLDVDSRKKAELRSRRLAEQVEASNELLRLALEHTTTCEFYYYPQTGECIVPARTRDYYHCGEHYENMPKSFAKEMVAEPYHQGFYEMYERIHRGERTASCEFCGPDGGFWCRETLSVVLSGEGGAPQLVVGIVEDITRQKEMEEALLDARSRDSLTGLYNKECGVRLAKECLERKAPGEHCVMMLLDMDDFDNINQEEGSVFADVILQEMADLLRAETGPDNLQIRLGGDEFMLLLKHCDKTRATMIGPRIAALARNILINAEKDIHVSVSIGMCSTEVVEEYNALYRCAESTLKYVKEHGKGQAACYLDTSNELGVFLTQVYTEEHPVNVIKPEAEHRDKDLVSFALDLLGKSKNLNDAVFLLLSRIGRTFRFDRVSIIEASRAYLSWHFSYQWARNRNDLQLGQDFYVSDEDFDVCAAMYDEDGLADRNVREGISHIASCLHAGIWNYGEYVGSMSFEVNRENYQWSQEERKLLKELVKIVPSFIMKSKADAVSQAKTDFLSRMSHEIRTPMNAISGMTTIAKSVLDDRHKAMECLDKIEEANTYLLNLINDILDMSRIESGKMELNCETMELSRLLGSLESLLRPQATEKGLTLRFENGCGDLRPIRADGLRLNQVLINIIGNAVKFTDEGGVIVRVEALETRPRAVLRFSVADTGIGIEAAALTRIFNSFEQAEKSTAARRGGTGLGLSISSRLVQMMGGSLEVRSEVGEGSEFFFTLSFDYAPEAARPAAAKSRPALHVDFRGRRILLAEDNETNREIAQTILEMNGFAVSCAGDGREALERFCSGEPGEFDAILMDIRMPVMDGLEATRRIRTSGRPDARTIPIIALSANAFDEDSKKSIASGMDGHLSKPIQVDQMLALLGECMERSIGSGD</sequence>
<dbReference type="PROSITE" id="PS50110">
    <property type="entry name" value="RESPONSE_REGULATORY"/>
    <property type="match status" value="1"/>
</dbReference>
<evidence type="ECO:0000256" key="11">
    <source>
        <dbReference type="SAM" id="Coils"/>
    </source>
</evidence>
<feature type="domain" description="PAS" evidence="14">
    <location>
        <begin position="179"/>
        <end position="228"/>
    </location>
</feature>
<protein>
    <recommendedName>
        <fullName evidence="9">Circadian input-output histidine kinase CikA</fullName>
        <ecNumber evidence="3">2.7.13.3</ecNumber>
    </recommendedName>
    <alternativeName>
        <fullName evidence="4">Stage 0 sporulation protein A homolog</fullName>
    </alternativeName>
</protein>
<dbReference type="GO" id="GO:0000155">
    <property type="term" value="F:phosphorelay sensor kinase activity"/>
    <property type="evidence" value="ECO:0007669"/>
    <property type="project" value="InterPro"/>
</dbReference>
<evidence type="ECO:0000256" key="2">
    <source>
        <dbReference type="ARBA" id="ARBA00006402"/>
    </source>
</evidence>
<dbReference type="FunFam" id="3.30.565.10:FF:000010">
    <property type="entry name" value="Sensor histidine kinase RcsC"/>
    <property type="match status" value="1"/>
</dbReference>
<dbReference type="Pfam" id="PF00512">
    <property type="entry name" value="HisKA"/>
    <property type="match status" value="1"/>
</dbReference>
<keyword evidence="6" id="KW-0808">Transferase</keyword>
<feature type="domain" description="Histidine kinase" evidence="12">
    <location>
        <begin position="910"/>
        <end position="1131"/>
    </location>
</feature>
<comment type="function">
    <text evidence="8">May play the central regulatory role in sporulation. It may be an element of the effector pathway responsible for the activation of sporulation genes in response to nutritional stress. Spo0A may act in concert with spo0H (a sigma factor) to control the expression of some genes that are critical to the sporulation process.</text>
</comment>
<dbReference type="PANTHER" id="PTHR45339">
    <property type="entry name" value="HYBRID SIGNAL TRANSDUCTION HISTIDINE KINASE J"/>
    <property type="match status" value="1"/>
</dbReference>
<dbReference type="CDD" id="cd17546">
    <property type="entry name" value="REC_hyHK_CKI1_RcsC-like"/>
    <property type="match status" value="1"/>
</dbReference>
<dbReference type="SMART" id="SM00086">
    <property type="entry name" value="PAC"/>
    <property type="match status" value="3"/>
</dbReference>
<evidence type="ECO:0000256" key="6">
    <source>
        <dbReference type="ARBA" id="ARBA00022777"/>
    </source>
</evidence>
<dbReference type="SUPFAM" id="SSF55073">
    <property type="entry name" value="Nucleotide cyclase"/>
    <property type="match status" value="1"/>
</dbReference>
<dbReference type="InterPro" id="IPR032710">
    <property type="entry name" value="NTF2-like_dom_sf"/>
</dbReference>
<proteinExistence type="inferred from homology"/>
<keyword evidence="11" id="KW-0175">Coiled coil</keyword>
<dbReference type="SMART" id="SM00267">
    <property type="entry name" value="GGDEF"/>
    <property type="match status" value="1"/>
</dbReference>
<evidence type="ECO:0000313" key="17">
    <source>
        <dbReference type="EMBL" id="MBC5737209.1"/>
    </source>
</evidence>
<evidence type="ECO:0000259" key="14">
    <source>
        <dbReference type="PROSITE" id="PS50112"/>
    </source>
</evidence>
<dbReference type="Pfam" id="PF00990">
    <property type="entry name" value="GGDEF"/>
    <property type="match status" value="1"/>
</dbReference>
<comment type="caution">
    <text evidence="17">The sequence shown here is derived from an EMBL/GenBank/DDBJ whole genome shotgun (WGS) entry which is preliminary data.</text>
</comment>
<dbReference type="SMART" id="SM00387">
    <property type="entry name" value="HATPase_c"/>
    <property type="match status" value="1"/>
</dbReference>
<dbReference type="CDD" id="cd00130">
    <property type="entry name" value="PAS"/>
    <property type="match status" value="2"/>
</dbReference>